<proteinExistence type="predicted"/>
<comment type="caution">
    <text evidence="1">The sequence shown here is derived from an EMBL/GenBank/DDBJ whole genome shotgun (WGS) entry which is preliminary data.</text>
</comment>
<protein>
    <submittedName>
        <fullName evidence="1">DUF6076 domain-containing protein</fullName>
    </submittedName>
</protein>
<reference evidence="1 2" key="1">
    <citation type="submission" date="2024-03" db="EMBL/GenBank/DDBJ databases">
        <title>Human intestinal bacterial collection.</title>
        <authorList>
            <person name="Pauvert C."/>
            <person name="Hitch T.C.A."/>
            <person name="Clavel T."/>
        </authorList>
    </citation>
    <scope>NUCLEOTIDE SEQUENCE [LARGE SCALE GENOMIC DNA]</scope>
    <source>
        <strain evidence="1 2">CLA-JM-H38</strain>
    </source>
</reference>
<dbReference type="EMBL" id="JBBMEZ010000016">
    <property type="protein sequence ID" value="MEQ2470047.1"/>
    <property type="molecule type" value="Genomic_DNA"/>
</dbReference>
<name>A0ABV1F9L8_9FIRM</name>
<organism evidence="1 2">
    <name type="scientific">Ruminococcoides intestinale</name>
    <dbReference type="NCBI Taxonomy" id="3133162"/>
    <lineage>
        <taxon>Bacteria</taxon>
        <taxon>Bacillati</taxon>
        <taxon>Bacillota</taxon>
        <taxon>Clostridia</taxon>
        <taxon>Eubacteriales</taxon>
        <taxon>Oscillospiraceae</taxon>
        <taxon>Ruminococcoides</taxon>
    </lineage>
</organism>
<sequence length="500" mass="58938">MAENKPNKELSEYDKYRIVRSNSKNVCLDFYHNRVKFYPEKKTINIVVDSWERDDYIDELIEADEREQAKKLGSSYKAYESAEEEIDYEKDNLKGCQEYFEKFKSKYNFRASGLAGPFADDTGKLKNAMINIMSGSNVTLNYGEGILDFVYADFLTPAKKLYTVFSLLERIGEEEGYHSKSEDETEKNPDQLTDEEWTLRTYNDFDTTFPLINNIAYASLYSAIFPPLIKSSTETSKSIARYGNYLLALQKEFLELIEFCYDEDFYPEVLGSLYPSERLHLYRHAHDMPTSFERKEEFRTSHNIMDGDKMPYGTTGKEIINALKNLNFTPTNEQKAFAEKYGISTNTLLFTLQHHMFISARYVCCSIKDMLELELTKMLEQNVRFRKCKRCGKYFIMKGNYDTHYCDRIADGETRTCQQLAALENYKAKIADNKAVPIYNKYYKRYAARVRVHQLKEDEFNKWRYQAITKRDECYDGKITPEEYIEWMEAYFPNRKRKSE</sequence>
<dbReference type="Pfam" id="PF19553">
    <property type="entry name" value="DUF6076"/>
    <property type="match status" value="1"/>
</dbReference>
<dbReference type="RefSeq" id="WP_303666126.1">
    <property type="nucleotide sequence ID" value="NZ_JBBMEZ010000016.1"/>
</dbReference>
<dbReference type="InterPro" id="IPR045722">
    <property type="entry name" value="DUF6076"/>
</dbReference>
<gene>
    <name evidence="1" type="ORF">WMO39_06860</name>
</gene>
<accession>A0ABV1F9L8</accession>
<evidence type="ECO:0000313" key="1">
    <source>
        <dbReference type="EMBL" id="MEQ2470047.1"/>
    </source>
</evidence>
<keyword evidence="2" id="KW-1185">Reference proteome</keyword>
<evidence type="ECO:0000313" key="2">
    <source>
        <dbReference type="Proteomes" id="UP001490816"/>
    </source>
</evidence>
<dbReference type="Proteomes" id="UP001490816">
    <property type="component" value="Unassembled WGS sequence"/>
</dbReference>